<dbReference type="InterPro" id="IPR041916">
    <property type="entry name" value="Anti_sigma_zinc_sf"/>
</dbReference>
<keyword evidence="3" id="KW-1133">Transmembrane helix</keyword>
<dbReference type="Proteomes" id="UP000481043">
    <property type="component" value="Unassembled WGS sequence"/>
</dbReference>
<organism evidence="5 6">
    <name type="scientific">Bacillus mesophilus</name>
    <dbReference type="NCBI Taxonomy" id="1808955"/>
    <lineage>
        <taxon>Bacteria</taxon>
        <taxon>Bacillati</taxon>
        <taxon>Bacillota</taxon>
        <taxon>Bacilli</taxon>
        <taxon>Bacillales</taxon>
        <taxon>Bacillaceae</taxon>
        <taxon>Bacillus</taxon>
    </lineage>
</organism>
<keyword evidence="3" id="KW-0472">Membrane</keyword>
<keyword evidence="6" id="KW-1185">Reference proteome</keyword>
<proteinExistence type="inferred from homology"/>
<gene>
    <name evidence="5" type="ORF">G4D63_19200</name>
</gene>
<feature type="domain" description="Putative zinc-finger" evidence="4">
    <location>
        <begin position="6"/>
        <end position="38"/>
    </location>
</feature>
<protein>
    <recommendedName>
        <fullName evidence="2">Anti-sigma-W factor RsiW</fullName>
    </recommendedName>
</protein>
<dbReference type="Gene3D" id="1.10.10.1320">
    <property type="entry name" value="Anti-sigma factor, zinc-finger domain"/>
    <property type="match status" value="1"/>
</dbReference>
<feature type="transmembrane region" description="Helical" evidence="3">
    <location>
        <begin position="89"/>
        <end position="108"/>
    </location>
</feature>
<name>A0A6M0QDY9_9BACI</name>
<evidence type="ECO:0000313" key="6">
    <source>
        <dbReference type="Proteomes" id="UP000481043"/>
    </source>
</evidence>
<evidence type="ECO:0000259" key="4">
    <source>
        <dbReference type="Pfam" id="PF13490"/>
    </source>
</evidence>
<comment type="caution">
    <text evidence="5">The sequence shown here is derived from an EMBL/GenBank/DDBJ whole genome shotgun (WGS) entry which is preliminary data.</text>
</comment>
<evidence type="ECO:0000256" key="2">
    <source>
        <dbReference type="ARBA" id="ARBA00024438"/>
    </source>
</evidence>
<dbReference type="AlphaFoldDB" id="A0A6M0QDY9"/>
<comment type="similarity">
    <text evidence="1">Belongs to the zinc-associated anti-sigma factor (ZAS) superfamily. Anti-sigma-W factor family.</text>
</comment>
<keyword evidence="3" id="KW-0812">Transmembrane</keyword>
<dbReference type="EMBL" id="JAAIWM010000010">
    <property type="protein sequence ID" value="NEY73840.1"/>
    <property type="molecule type" value="Genomic_DNA"/>
</dbReference>
<dbReference type="RefSeq" id="WP_163181709.1">
    <property type="nucleotide sequence ID" value="NZ_JAAIWM010000010.1"/>
</dbReference>
<reference evidence="5 6" key="1">
    <citation type="submission" date="2020-02" db="EMBL/GenBank/DDBJ databases">
        <title>Bacillus aquiflavi sp. nov., isolated from yellow water of strong flavor Chinese baijiu in Yibin region of China.</title>
        <authorList>
            <person name="Xie J."/>
        </authorList>
    </citation>
    <scope>NUCLEOTIDE SEQUENCE [LARGE SCALE GENOMIC DNA]</scope>
    <source>
        <strain evidence="5 6">SA4</strain>
    </source>
</reference>
<sequence length="206" mass="23535">MNCDSKYVEYMHDYLDEDLSKEHEKELRDHLAECQDCHQHFHELKKTLALVQSTSHIHAPSNFTEKLMARLPQEKKTVKVKRWLKVHPLFTAAAVFSFLMMGSLFTMWSGDQELVVSKHPNLRIEENTVIVPKGTVIDGDLVVKNGDLKIEGEIRGDVTVINGNQYLASAGTVTGEVEEIDQMFEWIWHHIKKGVKETVSVFSSSN</sequence>
<evidence type="ECO:0000256" key="3">
    <source>
        <dbReference type="SAM" id="Phobius"/>
    </source>
</evidence>
<evidence type="ECO:0000256" key="1">
    <source>
        <dbReference type="ARBA" id="ARBA00024353"/>
    </source>
</evidence>
<dbReference type="Pfam" id="PF13490">
    <property type="entry name" value="zf-HC2"/>
    <property type="match status" value="1"/>
</dbReference>
<dbReference type="InterPro" id="IPR027383">
    <property type="entry name" value="Znf_put"/>
</dbReference>
<evidence type="ECO:0000313" key="5">
    <source>
        <dbReference type="EMBL" id="NEY73840.1"/>
    </source>
</evidence>
<accession>A0A6M0QDY9</accession>